<dbReference type="RefSeq" id="WP_095421675.1">
    <property type="nucleotide sequence ID" value="NZ_CP022990.1"/>
</dbReference>
<dbReference type="GO" id="GO:0033214">
    <property type="term" value="P:siderophore-iron import into cell"/>
    <property type="evidence" value="ECO:0007669"/>
    <property type="project" value="TreeGrafter"/>
</dbReference>
<dbReference type="InterPro" id="IPR037294">
    <property type="entry name" value="ABC_BtuC-like"/>
</dbReference>
<keyword evidence="5 8" id="KW-0812">Transmembrane</keyword>
<feature type="transmembrane region" description="Helical" evidence="8">
    <location>
        <begin position="293"/>
        <end position="310"/>
    </location>
</feature>
<evidence type="ECO:0000256" key="8">
    <source>
        <dbReference type="SAM" id="Phobius"/>
    </source>
</evidence>
<organism evidence="9 10">
    <name type="scientific">Paraburkholderia aromaticivorans</name>
    <dbReference type="NCBI Taxonomy" id="2026199"/>
    <lineage>
        <taxon>Bacteria</taxon>
        <taxon>Pseudomonadati</taxon>
        <taxon>Pseudomonadota</taxon>
        <taxon>Betaproteobacteria</taxon>
        <taxon>Burkholderiales</taxon>
        <taxon>Burkholderiaceae</taxon>
        <taxon>Paraburkholderia</taxon>
    </lineage>
</organism>
<feature type="transmembrane region" description="Helical" evidence="8">
    <location>
        <begin position="322"/>
        <end position="342"/>
    </location>
</feature>
<feature type="transmembrane region" description="Helical" evidence="8">
    <location>
        <begin position="136"/>
        <end position="156"/>
    </location>
</feature>
<keyword evidence="3" id="KW-0813">Transport</keyword>
<evidence type="ECO:0000256" key="3">
    <source>
        <dbReference type="ARBA" id="ARBA00022448"/>
    </source>
</evidence>
<feature type="transmembrane region" description="Helical" evidence="8">
    <location>
        <begin position="484"/>
        <end position="503"/>
    </location>
</feature>
<evidence type="ECO:0000256" key="5">
    <source>
        <dbReference type="ARBA" id="ARBA00022692"/>
    </source>
</evidence>
<feature type="transmembrane region" description="Helical" evidence="8">
    <location>
        <begin position="459"/>
        <end position="477"/>
    </location>
</feature>
<feature type="transmembrane region" description="Helical" evidence="8">
    <location>
        <begin position="163"/>
        <end position="184"/>
    </location>
</feature>
<dbReference type="Pfam" id="PF01032">
    <property type="entry name" value="FecCD"/>
    <property type="match status" value="2"/>
</dbReference>
<feature type="transmembrane region" description="Helical" evidence="8">
    <location>
        <begin position="509"/>
        <end position="533"/>
    </location>
</feature>
<accession>A0A248VTE6</accession>
<evidence type="ECO:0000256" key="4">
    <source>
        <dbReference type="ARBA" id="ARBA00022475"/>
    </source>
</evidence>
<name>A0A248VTE6_9BURK</name>
<dbReference type="SUPFAM" id="SSF81345">
    <property type="entry name" value="ABC transporter involved in vitamin B12 uptake, BtuC"/>
    <property type="match status" value="2"/>
</dbReference>
<feature type="transmembrane region" description="Helical" evidence="8">
    <location>
        <begin position="600"/>
        <end position="633"/>
    </location>
</feature>
<sequence>MTTLAARKRLRRNTPAMDSYRAPVKSRVTAIGAALIALIVVVTVMRLAPGFRAWLAAPAGSDAAQLARILLFDLSVPRILAAWVAGGCLAVAGTLFQSLTRNPLASPDLLGITGGAQLGLLAAMLVPALAGVASVPLLFACGLGAAACVAAAAGGWRATPLRLVLAGSVCMLLFSALTTLILAFSEQSIVGVSLWASGSLYQPGAAGLKIAASWLVLPLIALPFVIRPLDPLALGDDAAAAAGVRVDATRLAAMVVAVGFASVAVSVAGPLSYVGLIAPNLLRQIRGAKASRLSALVPLAALVGGALVLVTDSAVEALDLDATLSTGVAIAFVGTPLMLAMIRRGAAWSGALHTGQERAAERSGTRFVRAIDAWPWPLTASILMLLGIAIVCAGASFGPTTIGAPRWLAAFDQRDEFARMLLDLRLPRLICALLAGALLAASGVLMQSVVRNPLAGPEVLGVTQGAGLATLAALVMWPLAAHSTLAVASLAGGGITLALTLLLNRRHRYAPLAVALTGIVMGTLWTTLSQWLITQQSVQPARFVVWLAGGTYGRSWGEAATLLPWCVLAVPVFALLARPLDLLALGDDQAASLGLPIGVLRPLVLTVATLAACAAVAAVGPVGFIGLMAPHLASMLGARAHRTRLWLAAVCGALVLVAADIAARTLLAPREIPAGVLTALIGAPYLLALLIVEARRERRGKTRGKKRGKR</sequence>
<comment type="subcellular location">
    <subcellularLocation>
        <location evidence="1">Cell membrane</location>
        <topology evidence="1">Multi-pass membrane protein</topology>
    </subcellularLocation>
</comment>
<evidence type="ECO:0000313" key="10">
    <source>
        <dbReference type="Proteomes" id="UP000215158"/>
    </source>
</evidence>
<feature type="transmembrane region" description="Helical" evidence="8">
    <location>
        <begin position="251"/>
        <end position="273"/>
    </location>
</feature>
<dbReference type="EMBL" id="CP022990">
    <property type="protein sequence ID" value="ASW01782.1"/>
    <property type="molecule type" value="Genomic_DNA"/>
</dbReference>
<feature type="transmembrane region" description="Helical" evidence="8">
    <location>
        <begin position="429"/>
        <end position="447"/>
    </location>
</feature>
<protein>
    <submittedName>
        <fullName evidence="9">Fe3+-hydroxamate ABC transporter permease FhuB</fullName>
    </submittedName>
</protein>
<dbReference type="Gene3D" id="1.10.3470.10">
    <property type="entry name" value="ABC transporter involved in vitamin B12 uptake, BtuC"/>
    <property type="match status" value="2"/>
</dbReference>
<dbReference type="CDD" id="cd06550">
    <property type="entry name" value="TM_ABC_iron-siderophores_like"/>
    <property type="match status" value="2"/>
</dbReference>
<evidence type="ECO:0000256" key="6">
    <source>
        <dbReference type="ARBA" id="ARBA00022989"/>
    </source>
</evidence>
<dbReference type="GO" id="GO:0005886">
    <property type="term" value="C:plasma membrane"/>
    <property type="evidence" value="ECO:0007669"/>
    <property type="project" value="UniProtKB-SubCell"/>
</dbReference>
<evidence type="ECO:0000256" key="2">
    <source>
        <dbReference type="ARBA" id="ARBA00007935"/>
    </source>
</evidence>
<keyword evidence="6 8" id="KW-1133">Transmembrane helix</keyword>
<evidence type="ECO:0000256" key="1">
    <source>
        <dbReference type="ARBA" id="ARBA00004651"/>
    </source>
</evidence>
<dbReference type="KEGG" id="parb:CJU94_26930"/>
<dbReference type="NCBIfam" id="NF007869">
    <property type="entry name" value="PRK10577.1-6"/>
    <property type="match status" value="1"/>
</dbReference>
<comment type="similarity">
    <text evidence="2">Belongs to the binding-protein-dependent transport system permease family. FecCD subfamily.</text>
</comment>
<dbReference type="PANTHER" id="PTHR30472:SF37">
    <property type="entry name" value="FE(3+) DICITRATE TRANSPORT SYSTEM PERMEASE PROTEIN FECD-RELATED"/>
    <property type="match status" value="1"/>
</dbReference>
<feature type="transmembrane region" description="Helical" evidence="8">
    <location>
        <begin position="382"/>
        <end position="408"/>
    </location>
</feature>
<dbReference type="InterPro" id="IPR000522">
    <property type="entry name" value="ABC_transptr_permease_BtuC"/>
</dbReference>
<proteinExistence type="inferred from homology"/>
<dbReference type="Proteomes" id="UP000215158">
    <property type="component" value="Chromosome 2"/>
</dbReference>
<dbReference type="GO" id="GO:0022857">
    <property type="term" value="F:transmembrane transporter activity"/>
    <property type="evidence" value="ECO:0007669"/>
    <property type="project" value="InterPro"/>
</dbReference>
<evidence type="ECO:0000256" key="7">
    <source>
        <dbReference type="ARBA" id="ARBA00023136"/>
    </source>
</evidence>
<dbReference type="OrthoDB" id="9055647at2"/>
<dbReference type="PANTHER" id="PTHR30472">
    <property type="entry name" value="FERRIC ENTEROBACTIN TRANSPORT SYSTEM PERMEASE PROTEIN"/>
    <property type="match status" value="1"/>
</dbReference>
<dbReference type="AlphaFoldDB" id="A0A248VTE6"/>
<evidence type="ECO:0000313" key="9">
    <source>
        <dbReference type="EMBL" id="ASW01782.1"/>
    </source>
</evidence>
<keyword evidence="7 8" id="KW-0472">Membrane</keyword>
<keyword evidence="10" id="KW-1185">Reference proteome</keyword>
<feature type="transmembrane region" description="Helical" evidence="8">
    <location>
        <begin position="672"/>
        <end position="692"/>
    </location>
</feature>
<feature type="transmembrane region" description="Helical" evidence="8">
    <location>
        <begin position="109"/>
        <end position="130"/>
    </location>
</feature>
<keyword evidence="4" id="KW-1003">Cell membrane</keyword>
<reference evidence="9 10" key="1">
    <citation type="submission" date="2017-08" db="EMBL/GenBank/DDBJ databases">
        <title>Identification and genetic characteristics of simultaneous BTEX- and naphthalene-degrading Paraburkholderia sp. BN5 isolated from petroleum-contaminated soil.</title>
        <authorList>
            <person name="Lee Y."/>
            <person name="Jeon C.O."/>
        </authorList>
    </citation>
    <scope>NUCLEOTIDE SEQUENCE [LARGE SCALE GENOMIC DNA]</scope>
    <source>
        <strain evidence="9 10">BN5</strain>
    </source>
</reference>
<feature type="transmembrane region" description="Helical" evidence="8">
    <location>
        <begin position="645"/>
        <end position="666"/>
    </location>
</feature>
<feature type="transmembrane region" description="Helical" evidence="8">
    <location>
        <begin position="79"/>
        <end position="97"/>
    </location>
</feature>
<gene>
    <name evidence="9" type="ORF">CJU94_26930</name>
</gene>